<evidence type="ECO:0000259" key="6">
    <source>
        <dbReference type="Pfam" id="PF21706"/>
    </source>
</evidence>
<keyword evidence="2" id="KW-0274">FAD</keyword>
<dbReference type="PANTHER" id="PTHR43755:SF1">
    <property type="entry name" value="FAD-DEPENDENT PYRIDINE NUCLEOTIDE-DISULPHIDE OXIDOREDUCTASE"/>
    <property type="match status" value="1"/>
</dbReference>
<gene>
    <name evidence="7" type="ORF">NGAL_HAMBI1145_19070</name>
</gene>
<dbReference type="InterPro" id="IPR006311">
    <property type="entry name" value="TAT_signal"/>
</dbReference>
<name>A0A0T7FF36_NEOGA</name>
<dbReference type="Pfam" id="PF09242">
    <property type="entry name" value="FCSD-flav_bind"/>
    <property type="match status" value="1"/>
</dbReference>
<dbReference type="InterPro" id="IPR037092">
    <property type="entry name" value="FlavoCytC_S_DH_flav-bd_sf"/>
</dbReference>
<dbReference type="InterPro" id="IPR036188">
    <property type="entry name" value="FAD/NAD-bd_sf"/>
</dbReference>
<evidence type="ECO:0000313" key="7">
    <source>
        <dbReference type="EMBL" id="CDZ33584.1"/>
    </source>
</evidence>
<dbReference type="PROSITE" id="PS51318">
    <property type="entry name" value="TAT"/>
    <property type="match status" value="1"/>
</dbReference>
<dbReference type="RefSeq" id="WP_210166573.1">
    <property type="nucleotide sequence ID" value="NZ_CCRH01000004.1"/>
</dbReference>
<dbReference type="Gene3D" id="3.90.760.10">
    <property type="entry name" value="Flavocytochrome c sulphide dehydrogenase, flavin-binding domain"/>
    <property type="match status" value="1"/>
</dbReference>
<evidence type="ECO:0000259" key="4">
    <source>
        <dbReference type="Pfam" id="PF07992"/>
    </source>
</evidence>
<evidence type="ECO:0000256" key="1">
    <source>
        <dbReference type="ARBA" id="ARBA00022630"/>
    </source>
</evidence>
<dbReference type="PANTHER" id="PTHR43755">
    <property type="match status" value="1"/>
</dbReference>
<dbReference type="EMBL" id="CCRH01000004">
    <property type="protein sequence ID" value="CDZ33584.1"/>
    <property type="molecule type" value="Genomic_DNA"/>
</dbReference>
<dbReference type="Pfam" id="PF21706">
    <property type="entry name" value="FCSD_central"/>
    <property type="match status" value="1"/>
</dbReference>
<keyword evidence="1" id="KW-0285">Flavoprotein</keyword>
<dbReference type="SUPFAM" id="SSF51905">
    <property type="entry name" value="FAD/NAD(P)-binding domain"/>
    <property type="match status" value="2"/>
</dbReference>
<accession>A0A0T7FF36</accession>
<dbReference type="FunFam" id="3.50.50.60:FF:000234">
    <property type="entry name" value="Flavocytochrome C sulfide dehydrogenase"/>
    <property type="match status" value="1"/>
</dbReference>
<evidence type="ECO:0000259" key="5">
    <source>
        <dbReference type="Pfam" id="PF09242"/>
    </source>
</evidence>
<dbReference type="InterPro" id="IPR016156">
    <property type="entry name" value="FAD/NAD-linked_Rdtase_dimer_sf"/>
</dbReference>
<dbReference type="Gene3D" id="3.50.50.60">
    <property type="entry name" value="FAD/NAD(P)-binding domain"/>
    <property type="match status" value="2"/>
</dbReference>
<evidence type="ECO:0000256" key="2">
    <source>
        <dbReference type="ARBA" id="ARBA00022827"/>
    </source>
</evidence>
<dbReference type="SUPFAM" id="SSF55424">
    <property type="entry name" value="FAD/NAD-linked reductases, dimerisation (C-terminal) domain"/>
    <property type="match status" value="1"/>
</dbReference>
<feature type="domain" description="FAD/NAD(P)-binding" evidence="4">
    <location>
        <begin position="35"/>
        <end position="149"/>
    </location>
</feature>
<feature type="domain" description="Flavocytochrome c sulphide dehydrogenase flavin-binding" evidence="5">
    <location>
        <begin position="353"/>
        <end position="421"/>
    </location>
</feature>
<reference evidence="7 8" key="1">
    <citation type="submission" date="2014-08" db="EMBL/GenBank/DDBJ databases">
        <authorList>
            <person name="Chen Y.-H."/>
        </authorList>
    </citation>
    <scope>NUCLEOTIDE SEQUENCE [LARGE SCALE GENOMIC DNA]</scope>
</reference>
<evidence type="ECO:0000313" key="8">
    <source>
        <dbReference type="Proteomes" id="UP000046176"/>
    </source>
</evidence>
<feature type="signal peptide" evidence="3">
    <location>
        <begin position="1"/>
        <end position="25"/>
    </location>
</feature>
<dbReference type="InterPro" id="IPR052541">
    <property type="entry name" value="SQRD"/>
</dbReference>
<protein>
    <submittedName>
        <fullName evidence="7">Sulfide dehydrogenase (Flavocytochrome c) flavoprotein chain</fullName>
    </submittedName>
</protein>
<dbReference type="AlphaFoldDB" id="A0A0T7FF36"/>
<dbReference type="Proteomes" id="UP000046176">
    <property type="component" value="Unassembled WGS sequence"/>
</dbReference>
<dbReference type="GO" id="GO:0050660">
    <property type="term" value="F:flavin adenine dinucleotide binding"/>
    <property type="evidence" value="ECO:0007669"/>
    <property type="project" value="InterPro"/>
</dbReference>
<feature type="chain" id="PRO_5006682131" evidence="3">
    <location>
        <begin position="26"/>
        <end position="422"/>
    </location>
</feature>
<organism evidence="7 8">
    <name type="scientific">Neorhizobium galegae bv. officinalis</name>
    <dbReference type="NCBI Taxonomy" id="323656"/>
    <lineage>
        <taxon>Bacteria</taxon>
        <taxon>Pseudomonadati</taxon>
        <taxon>Pseudomonadota</taxon>
        <taxon>Alphaproteobacteria</taxon>
        <taxon>Hyphomicrobiales</taxon>
        <taxon>Rhizobiaceae</taxon>
        <taxon>Rhizobium/Agrobacterium group</taxon>
        <taxon>Neorhizobium</taxon>
    </lineage>
</organism>
<evidence type="ECO:0000256" key="3">
    <source>
        <dbReference type="SAM" id="SignalP"/>
    </source>
</evidence>
<proteinExistence type="predicted"/>
<keyword evidence="3" id="KW-0732">Signal</keyword>
<sequence length="422" mass="44371">MTRASFSRRAVLHAGAALSAAVALAQPAIAQSAGRVVVIGGGFAGATCARELKRGGFNVTLVEPSATYTACPFSNGVLAGLRPLSRQQFAYDALKKDGLAVVAQRATKIDGQQKRVSLSDGTILGYDRLVLAPGVDLRFDALPGYTEDAAQIMPHAWKAGEQTLLLRSQLEAMPDGGTVIISVPANPYRCPPGPYERASLIAYYLKTQKPRAKLIILDAKDTFSKQGLFQAAWKALYPNLEWVSMSSGGKVIEVDVGEKVLVTEFGRHKADVVNVIPPQRGGEIASLAGATDRSGWCPIDPVTFESRQQAGIHIIGDACVAGGMPKSAFAANAQAKVCAAAIASLLGGQAPQTPKLINTCYSLVAPDYGITVAGVYRPVNGVLTDVEGAGGVSPADSSASFRSREASYADAWFRTITDEVFG</sequence>
<feature type="domain" description="Sulfide dehydrogenase [flavocytochrome c] flavoprotein chain central" evidence="6">
    <location>
        <begin position="163"/>
        <end position="277"/>
    </location>
</feature>
<dbReference type="Pfam" id="PF07992">
    <property type="entry name" value="Pyr_redox_2"/>
    <property type="match status" value="1"/>
</dbReference>
<dbReference type="InterPro" id="IPR023753">
    <property type="entry name" value="FAD/NAD-binding_dom"/>
</dbReference>
<dbReference type="GO" id="GO:0016491">
    <property type="term" value="F:oxidoreductase activity"/>
    <property type="evidence" value="ECO:0007669"/>
    <property type="project" value="InterPro"/>
</dbReference>
<dbReference type="InterPro" id="IPR015323">
    <property type="entry name" value="FlavoCytC_S_DH_flav-bd"/>
</dbReference>
<dbReference type="InterPro" id="IPR049386">
    <property type="entry name" value="FCSD_central"/>
</dbReference>